<protein>
    <submittedName>
        <fullName evidence="3">DUF881 domain-containing protein</fullName>
    </submittedName>
</protein>
<dbReference type="Gene3D" id="3.30.70.1880">
    <property type="entry name" value="Protein of unknown function DUF881"/>
    <property type="match status" value="1"/>
</dbReference>
<dbReference type="AlphaFoldDB" id="A0A844FIK6"/>
<dbReference type="Proteomes" id="UP000462760">
    <property type="component" value="Unassembled WGS sequence"/>
</dbReference>
<dbReference type="EMBL" id="VULR01000010">
    <property type="protein sequence ID" value="MSS43725.1"/>
    <property type="molecule type" value="Genomic_DNA"/>
</dbReference>
<evidence type="ECO:0000256" key="1">
    <source>
        <dbReference type="ARBA" id="ARBA00009108"/>
    </source>
</evidence>
<dbReference type="OrthoDB" id="9776196at2"/>
<keyword evidence="2" id="KW-0175">Coiled coil</keyword>
<gene>
    <name evidence="3" type="ORF">FYJ27_08295</name>
</gene>
<proteinExistence type="inferred from homology"/>
<accession>A0A844FIK6</accession>
<dbReference type="PANTHER" id="PTHR37313">
    <property type="entry name" value="UPF0749 PROTEIN RV1825"/>
    <property type="match status" value="1"/>
</dbReference>
<dbReference type="Pfam" id="PF05949">
    <property type="entry name" value="DUF881"/>
    <property type="match status" value="1"/>
</dbReference>
<evidence type="ECO:0000313" key="4">
    <source>
        <dbReference type="Proteomes" id="UP000462760"/>
    </source>
</evidence>
<name>A0A844FIK6_9FIRM</name>
<feature type="coiled-coil region" evidence="2">
    <location>
        <begin position="42"/>
        <end position="76"/>
    </location>
</feature>
<reference evidence="3 4" key="1">
    <citation type="submission" date="2019-08" db="EMBL/GenBank/DDBJ databases">
        <title>In-depth cultivation of the pig gut microbiome towards novel bacterial diversity and tailored functional studies.</title>
        <authorList>
            <person name="Wylensek D."/>
            <person name="Hitch T.C.A."/>
            <person name="Clavel T."/>
        </authorList>
    </citation>
    <scope>NUCLEOTIDE SEQUENCE [LARGE SCALE GENOMIC DNA]</scope>
    <source>
        <strain evidence="3 4">Med78-601-WT-4W-RMD-3</strain>
    </source>
</reference>
<evidence type="ECO:0000256" key="2">
    <source>
        <dbReference type="SAM" id="Coils"/>
    </source>
</evidence>
<dbReference type="InterPro" id="IPR010273">
    <property type="entry name" value="DUF881"/>
</dbReference>
<organism evidence="3 4">
    <name type="scientific">Anaerosalibacter bizertensis</name>
    <dbReference type="NCBI Taxonomy" id="932217"/>
    <lineage>
        <taxon>Bacteria</taxon>
        <taxon>Bacillati</taxon>
        <taxon>Bacillota</taxon>
        <taxon>Tissierellia</taxon>
        <taxon>Tissierellales</taxon>
        <taxon>Sporanaerobacteraceae</taxon>
        <taxon>Anaerosalibacter</taxon>
    </lineage>
</organism>
<comment type="similarity">
    <text evidence="1">Belongs to the UPF0749 family.</text>
</comment>
<evidence type="ECO:0000313" key="3">
    <source>
        <dbReference type="EMBL" id="MSS43725.1"/>
    </source>
</evidence>
<comment type="caution">
    <text evidence="3">The sequence shown here is derived from an EMBL/GenBank/DDBJ whole genome shotgun (WGS) entry which is preliminary data.</text>
</comment>
<dbReference type="PANTHER" id="PTHR37313:SF2">
    <property type="entry name" value="UPF0749 PROTEIN YLXX"/>
    <property type="match status" value="1"/>
</dbReference>
<dbReference type="RefSeq" id="WP_154484400.1">
    <property type="nucleotide sequence ID" value="NZ_JAHLOA010000001.1"/>
</dbReference>
<sequence>MKKVEGRVAIALVCVFLGIILAIQFKTVNKTIGEGVLPTQKAQQLSIELKKAQDERDGLRQELDDIEEKISQYEKGESEKNVYTENLYKDLEKYRMFAGYLDLQGPGIVLEINDPPMDVQLGEESSIVDDYDIILQIISVLNASEAEAISINDQRYTSYTEIVRAGNHIEINGVSVGAPIVIKAIGDPSLLESSLIFKGGILWYLENYSDYIVQLKQEKNIQIPKYRKTQNFTYAKPKVESAN</sequence>